<dbReference type="Proteomes" id="UP000002051">
    <property type="component" value="Chromosome 8"/>
</dbReference>
<dbReference type="EMBL" id="CM001224">
    <property type="protein sequence ID" value="AET03730.1"/>
    <property type="molecule type" value="Genomic_DNA"/>
</dbReference>
<evidence type="ECO:0000313" key="2">
    <source>
        <dbReference type="EnsemblPlants" id="AET03730"/>
    </source>
</evidence>
<gene>
    <name evidence="1" type="ordered locus">MTR_8g075070</name>
</gene>
<name>G7LB57_MEDTR</name>
<dbReference type="AlphaFoldDB" id="G7LB57"/>
<organism evidence="1 3">
    <name type="scientific">Medicago truncatula</name>
    <name type="common">Barrel medic</name>
    <name type="synonym">Medicago tribuloides</name>
    <dbReference type="NCBI Taxonomy" id="3880"/>
    <lineage>
        <taxon>Eukaryota</taxon>
        <taxon>Viridiplantae</taxon>
        <taxon>Streptophyta</taxon>
        <taxon>Embryophyta</taxon>
        <taxon>Tracheophyta</taxon>
        <taxon>Spermatophyta</taxon>
        <taxon>Magnoliopsida</taxon>
        <taxon>eudicotyledons</taxon>
        <taxon>Gunneridae</taxon>
        <taxon>Pentapetalae</taxon>
        <taxon>rosids</taxon>
        <taxon>fabids</taxon>
        <taxon>Fabales</taxon>
        <taxon>Fabaceae</taxon>
        <taxon>Papilionoideae</taxon>
        <taxon>50 kb inversion clade</taxon>
        <taxon>NPAAA clade</taxon>
        <taxon>Hologalegina</taxon>
        <taxon>IRL clade</taxon>
        <taxon>Trifolieae</taxon>
        <taxon>Medicago</taxon>
    </lineage>
</organism>
<sequence length="75" mass="8361">MDVYDGIEFDWLLYMQSETSKGDGKQATHKIPTSPNVINLSLHGLTLIYVEEFIASDPVHGPVVNQPRCMSLKLA</sequence>
<reference evidence="1 2" key="1">
    <citation type="journal article" date="2011" name="Nature">
        <title>The Medicago genome provides insight into the evolution of rhizobial symbioses.</title>
        <authorList>
            <person name="Young N.D."/>
            <person name="Debelle F."/>
            <person name="Oldroyd G.E."/>
            <person name="Geurts R."/>
            <person name="Cannon S.B."/>
            <person name="Udvardi M.K."/>
            <person name="Benedito V.A."/>
            <person name="Mayer K.F."/>
            <person name="Gouzy J."/>
            <person name="Schoof H."/>
            <person name="Van de Peer Y."/>
            <person name="Proost S."/>
            <person name="Cook D.R."/>
            <person name="Meyers B.C."/>
            <person name="Spannagl M."/>
            <person name="Cheung F."/>
            <person name="De Mita S."/>
            <person name="Krishnakumar V."/>
            <person name="Gundlach H."/>
            <person name="Zhou S."/>
            <person name="Mudge J."/>
            <person name="Bharti A.K."/>
            <person name="Murray J.D."/>
            <person name="Naoumkina M.A."/>
            <person name="Rosen B."/>
            <person name="Silverstein K.A."/>
            <person name="Tang H."/>
            <person name="Rombauts S."/>
            <person name="Zhao P.X."/>
            <person name="Zhou P."/>
            <person name="Barbe V."/>
            <person name="Bardou P."/>
            <person name="Bechner M."/>
            <person name="Bellec A."/>
            <person name="Berger A."/>
            <person name="Berges H."/>
            <person name="Bidwell S."/>
            <person name="Bisseling T."/>
            <person name="Choisne N."/>
            <person name="Couloux A."/>
            <person name="Denny R."/>
            <person name="Deshpande S."/>
            <person name="Dai X."/>
            <person name="Doyle J.J."/>
            <person name="Dudez A.M."/>
            <person name="Farmer A.D."/>
            <person name="Fouteau S."/>
            <person name="Franken C."/>
            <person name="Gibelin C."/>
            <person name="Gish J."/>
            <person name="Goldstein S."/>
            <person name="Gonzalez A.J."/>
            <person name="Green P.J."/>
            <person name="Hallab A."/>
            <person name="Hartog M."/>
            <person name="Hua A."/>
            <person name="Humphray S.J."/>
            <person name="Jeong D.H."/>
            <person name="Jing Y."/>
            <person name="Jocker A."/>
            <person name="Kenton S.M."/>
            <person name="Kim D.J."/>
            <person name="Klee K."/>
            <person name="Lai H."/>
            <person name="Lang C."/>
            <person name="Lin S."/>
            <person name="Macmil S.L."/>
            <person name="Magdelenat G."/>
            <person name="Matthews L."/>
            <person name="McCorrison J."/>
            <person name="Monaghan E.L."/>
            <person name="Mun J.H."/>
            <person name="Najar F.Z."/>
            <person name="Nicholson C."/>
            <person name="Noirot C."/>
            <person name="O'Bleness M."/>
            <person name="Paule C.R."/>
            <person name="Poulain J."/>
            <person name="Prion F."/>
            <person name="Qin B."/>
            <person name="Qu C."/>
            <person name="Retzel E.F."/>
            <person name="Riddle C."/>
            <person name="Sallet E."/>
            <person name="Samain S."/>
            <person name="Samson N."/>
            <person name="Sanders I."/>
            <person name="Saurat O."/>
            <person name="Scarpelli C."/>
            <person name="Schiex T."/>
            <person name="Segurens B."/>
            <person name="Severin A.J."/>
            <person name="Sherrier D.J."/>
            <person name="Shi R."/>
            <person name="Sims S."/>
            <person name="Singer S.R."/>
            <person name="Sinharoy S."/>
            <person name="Sterck L."/>
            <person name="Viollet A."/>
            <person name="Wang B.B."/>
            <person name="Wang K."/>
            <person name="Wang M."/>
            <person name="Wang X."/>
            <person name="Warfsmann J."/>
            <person name="Weissenbach J."/>
            <person name="White D.D."/>
            <person name="White J.D."/>
            <person name="Wiley G.B."/>
            <person name="Wincker P."/>
            <person name="Xing Y."/>
            <person name="Yang L."/>
            <person name="Yao Z."/>
            <person name="Ying F."/>
            <person name="Zhai J."/>
            <person name="Zhou L."/>
            <person name="Zuber A."/>
            <person name="Denarie J."/>
            <person name="Dixon R.A."/>
            <person name="May G.D."/>
            <person name="Schwartz D.C."/>
            <person name="Rogers J."/>
            <person name="Quetier F."/>
            <person name="Town C.D."/>
            <person name="Roe B.A."/>
        </authorList>
    </citation>
    <scope>NUCLEOTIDE SEQUENCE [LARGE SCALE GENOMIC DNA]</scope>
    <source>
        <strain evidence="1">A17</strain>
        <strain evidence="2">cv. Jemalong A17</strain>
    </source>
</reference>
<dbReference type="HOGENOM" id="CLU_2674902_0_0_1"/>
<protein>
    <submittedName>
        <fullName evidence="1 2">Uncharacterized protein</fullName>
    </submittedName>
</protein>
<dbReference type="PaxDb" id="3880-AET03730"/>
<reference evidence="1 2" key="2">
    <citation type="journal article" date="2014" name="BMC Genomics">
        <title>An improved genome release (version Mt4.0) for the model legume Medicago truncatula.</title>
        <authorList>
            <person name="Tang H."/>
            <person name="Krishnakumar V."/>
            <person name="Bidwell S."/>
            <person name="Rosen B."/>
            <person name="Chan A."/>
            <person name="Zhou S."/>
            <person name="Gentzbittel L."/>
            <person name="Childs K.L."/>
            <person name="Yandell M."/>
            <person name="Gundlach H."/>
            <person name="Mayer K.F."/>
            <person name="Schwartz D.C."/>
            <person name="Town C.D."/>
        </authorList>
    </citation>
    <scope>GENOME REANNOTATION</scope>
    <source>
        <strain evidence="2">cv. Jemalong A17</strain>
    </source>
</reference>
<keyword evidence="3" id="KW-1185">Reference proteome</keyword>
<dbReference type="EnsemblPlants" id="AET03730">
    <property type="protein sequence ID" value="AET03730"/>
    <property type="gene ID" value="MTR_8g075070"/>
</dbReference>
<evidence type="ECO:0000313" key="3">
    <source>
        <dbReference type="Proteomes" id="UP000002051"/>
    </source>
</evidence>
<reference evidence="2" key="3">
    <citation type="submission" date="2015-04" db="UniProtKB">
        <authorList>
            <consortium name="EnsemblPlants"/>
        </authorList>
    </citation>
    <scope>IDENTIFICATION</scope>
    <source>
        <strain evidence="2">cv. Jemalong A17</strain>
    </source>
</reference>
<proteinExistence type="predicted"/>
<accession>G7LB57</accession>
<evidence type="ECO:0000313" key="1">
    <source>
        <dbReference type="EMBL" id="AET03730.1"/>
    </source>
</evidence>